<keyword evidence="3" id="KW-1185">Reference proteome</keyword>
<dbReference type="AlphaFoldDB" id="A0AAN8JI42"/>
<reference evidence="2 3" key="1">
    <citation type="submission" date="2024-01" db="EMBL/GenBank/DDBJ databases">
        <title>The genome of the rayed Mediterranean limpet Patella caerulea (Linnaeus, 1758).</title>
        <authorList>
            <person name="Anh-Thu Weber A."/>
            <person name="Halstead-Nussloch G."/>
        </authorList>
    </citation>
    <scope>NUCLEOTIDE SEQUENCE [LARGE SCALE GENOMIC DNA]</scope>
    <source>
        <strain evidence="2">AATW-2023a</strain>
        <tissue evidence="2">Whole specimen</tissue>
    </source>
</reference>
<evidence type="ECO:0000313" key="3">
    <source>
        <dbReference type="Proteomes" id="UP001347796"/>
    </source>
</evidence>
<evidence type="ECO:0000313" key="2">
    <source>
        <dbReference type="EMBL" id="KAK6176784.1"/>
    </source>
</evidence>
<accession>A0AAN8JI42</accession>
<name>A0AAN8JI42_PATCE</name>
<dbReference type="EMBL" id="JAZGQO010000010">
    <property type="protein sequence ID" value="KAK6176784.1"/>
    <property type="molecule type" value="Genomic_DNA"/>
</dbReference>
<organism evidence="2 3">
    <name type="scientific">Patella caerulea</name>
    <name type="common">Rayed Mediterranean limpet</name>
    <dbReference type="NCBI Taxonomy" id="87958"/>
    <lineage>
        <taxon>Eukaryota</taxon>
        <taxon>Metazoa</taxon>
        <taxon>Spiralia</taxon>
        <taxon>Lophotrochozoa</taxon>
        <taxon>Mollusca</taxon>
        <taxon>Gastropoda</taxon>
        <taxon>Patellogastropoda</taxon>
        <taxon>Patelloidea</taxon>
        <taxon>Patellidae</taxon>
        <taxon>Patella</taxon>
    </lineage>
</organism>
<sequence length="282" mass="31409">MDRLHKEMVLVVFALIVILEIQCQFSGQAAFGPNLGGRGAGMGQQMGPGATPNINQLLGGQQKLADACQYLRSRTSIWGSNNAPFKLSTEGFYNEVRRGYPIEVAIKPWTKYQPDNFTDFIIYATEFSGAVNLFPNTRMSPQLLGVFKIMPRYSAGGQGFMCDPHAMGPDAVGSGEERRILISRALKPNNNFWNTRQSAIRQYAGFLWYPTEMTMGATMVQFTAKLKSDGHWYEIKSRKWPIYNPPDPFMTLSNSINQYQMMTSNIAQMQRQMAGATAGGAA</sequence>
<gene>
    <name evidence="2" type="ORF">SNE40_015018</name>
</gene>
<dbReference type="Proteomes" id="UP001347796">
    <property type="component" value="Unassembled WGS sequence"/>
</dbReference>
<feature type="signal peptide" evidence="1">
    <location>
        <begin position="1"/>
        <end position="23"/>
    </location>
</feature>
<keyword evidence="1" id="KW-0732">Signal</keyword>
<comment type="caution">
    <text evidence="2">The sequence shown here is derived from an EMBL/GenBank/DDBJ whole genome shotgun (WGS) entry which is preliminary data.</text>
</comment>
<proteinExistence type="predicted"/>
<evidence type="ECO:0000256" key="1">
    <source>
        <dbReference type="SAM" id="SignalP"/>
    </source>
</evidence>
<feature type="chain" id="PRO_5042937109" evidence="1">
    <location>
        <begin position="24"/>
        <end position="282"/>
    </location>
</feature>
<protein>
    <submittedName>
        <fullName evidence="2">Uncharacterized protein</fullName>
    </submittedName>
</protein>